<evidence type="ECO:0000313" key="10">
    <source>
        <dbReference type="Proteomes" id="UP000033825"/>
    </source>
</evidence>
<dbReference type="GO" id="GO:0034204">
    <property type="term" value="P:lipid translocation"/>
    <property type="evidence" value="ECO:0007669"/>
    <property type="project" value="TreeGrafter"/>
</dbReference>
<feature type="transmembrane region" description="Helical" evidence="8">
    <location>
        <begin position="505"/>
        <end position="529"/>
    </location>
</feature>
<dbReference type="AlphaFoldDB" id="A0A0G1YSS8"/>
<evidence type="ECO:0000256" key="2">
    <source>
        <dbReference type="ARBA" id="ARBA00022475"/>
    </source>
</evidence>
<feature type="transmembrane region" description="Helical" evidence="8">
    <location>
        <begin position="253"/>
        <end position="276"/>
    </location>
</feature>
<evidence type="ECO:0000256" key="7">
    <source>
        <dbReference type="ARBA" id="ARBA00023136"/>
    </source>
</evidence>
<name>A0A0G1YSS8_9BACT</name>
<feature type="transmembrane region" description="Helical" evidence="8">
    <location>
        <begin position="95"/>
        <end position="118"/>
    </location>
</feature>
<evidence type="ECO:0000256" key="4">
    <source>
        <dbReference type="ARBA" id="ARBA00022960"/>
    </source>
</evidence>
<comment type="function">
    <text evidence="8">Involved in peptidoglycan biosynthesis. Transports lipid-linked peptidoglycan precursors from the inner to the outer leaflet of the cytoplasmic membrane.</text>
</comment>
<accession>A0A0G1YSS8</accession>
<dbReference type="HAMAP" id="MF_02078">
    <property type="entry name" value="MurJ_MviN"/>
    <property type="match status" value="1"/>
</dbReference>
<dbReference type="Proteomes" id="UP000033825">
    <property type="component" value="Unassembled WGS sequence"/>
</dbReference>
<keyword evidence="6 8" id="KW-1133">Transmembrane helix</keyword>
<sequence>MVKRLFQFIEREISGLHEAAYLLGFFALLSQLLGFLRDRLLASYFGAGEALDIYYAAFRVPDLIFIWSASMVSLSVLIPFLSRKREEGKAAAREFLDSVFSAFFAFILLVGIVAFLMAPKLASLLFPGFSAEMLSMTAYLMRIMLLQPIFLGLSNLFASITQLERRFFIYAVSPILYNLGIIIGVFFFFPLMGLQGLAWGVVLGAFLHLGIQVPVLLRTGMMPRFRFSKDFALIREVLLVSLPRTLALSLQNITVLLLTAFGSLLGAGSIAIFNLSWNLQSVPLSIVGASYSIAAFPTLAGLWTKGEKGIFVSTLSAALRHILFWSMPALVLFVVLRAQIVRTVLGSGAFDWSDTRLTAAALALFAVSVVAQSISLLFTRSYYAAGKSRTPLFIALGGALVTVCSAFLFSELFTREPFARYFLESLLRVSDLNGTLMLILPLSYSVGAIVSAFVFWILYTRDFQKFESGVSSTFWQSFASSIIMGFASYLLLNVFNAVFDLHTTLGIFLQGLFSGLGGLAVGISVLYLLGNLEIREIWRTFHHKIWKAKFIGPDPTETTF</sequence>
<evidence type="ECO:0000313" key="9">
    <source>
        <dbReference type="EMBL" id="KKW09434.1"/>
    </source>
</evidence>
<comment type="subcellular location">
    <subcellularLocation>
        <location evidence="1 8">Cell membrane</location>
        <topology evidence="1 8">Multi-pass membrane protein</topology>
    </subcellularLocation>
</comment>
<feature type="transmembrane region" description="Helical" evidence="8">
    <location>
        <begin position="167"/>
        <end position="191"/>
    </location>
</feature>
<dbReference type="PRINTS" id="PR01806">
    <property type="entry name" value="VIRFACTRMVIN"/>
</dbReference>
<protein>
    <recommendedName>
        <fullName evidence="8">Probable lipid II flippase MurJ</fullName>
    </recommendedName>
</protein>
<dbReference type="EMBL" id="LCQB01000001">
    <property type="protein sequence ID" value="KKW09434.1"/>
    <property type="molecule type" value="Genomic_DNA"/>
</dbReference>
<feature type="transmembrane region" description="Helical" evidence="8">
    <location>
        <begin position="282"/>
        <end position="302"/>
    </location>
</feature>
<evidence type="ECO:0000256" key="6">
    <source>
        <dbReference type="ARBA" id="ARBA00022989"/>
    </source>
</evidence>
<feature type="transmembrane region" description="Helical" evidence="8">
    <location>
        <begin position="322"/>
        <end position="340"/>
    </location>
</feature>
<feature type="transmembrane region" description="Helical" evidence="8">
    <location>
        <begin position="478"/>
        <end position="499"/>
    </location>
</feature>
<comment type="similarity">
    <text evidence="8">Belongs to the MurJ/MviN family.</text>
</comment>
<keyword evidence="4 8" id="KW-0133">Cell shape</keyword>
<comment type="caution">
    <text evidence="9">The sequence shown here is derived from an EMBL/GenBank/DDBJ whole genome shotgun (WGS) entry which is preliminary data.</text>
</comment>
<keyword evidence="7 8" id="KW-0472">Membrane</keyword>
<dbReference type="PANTHER" id="PTHR47019:SF1">
    <property type="entry name" value="LIPID II FLIPPASE MURJ"/>
    <property type="match status" value="1"/>
</dbReference>
<evidence type="ECO:0000256" key="8">
    <source>
        <dbReference type="HAMAP-Rule" id="MF_02078"/>
    </source>
</evidence>
<feature type="transmembrane region" description="Helical" evidence="8">
    <location>
        <begin position="64"/>
        <end position="83"/>
    </location>
</feature>
<gene>
    <name evidence="8" type="primary">murJ</name>
    <name evidence="9" type="ORF">UY46_C0001G0014</name>
</gene>
<dbReference type="GO" id="GO:0008360">
    <property type="term" value="P:regulation of cell shape"/>
    <property type="evidence" value="ECO:0007669"/>
    <property type="project" value="UniProtKB-KW"/>
</dbReference>
<dbReference type="InterPro" id="IPR051050">
    <property type="entry name" value="Lipid_II_flippase_MurJ/MviN"/>
</dbReference>
<dbReference type="PANTHER" id="PTHR47019">
    <property type="entry name" value="LIPID II FLIPPASE MURJ"/>
    <property type="match status" value="1"/>
</dbReference>
<keyword evidence="8" id="KW-0961">Cell wall biogenesis/degradation</keyword>
<dbReference type="GO" id="GO:0015648">
    <property type="term" value="F:lipid-linked peptidoglycan transporter activity"/>
    <property type="evidence" value="ECO:0007669"/>
    <property type="project" value="UniProtKB-UniRule"/>
</dbReference>
<keyword evidence="8" id="KW-0813">Transport</keyword>
<feature type="transmembrane region" description="Helical" evidence="8">
    <location>
        <begin position="391"/>
        <end position="414"/>
    </location>
</feature>
<dbReference type="InterPro" id="IPR004268">
    <property type="entry name" value="MurJ"/>
</dbReference>
<feature type="transmembrane region" description="Helical" evidence="8">
    <location>
        <begin position="197"/>
        <end position="217"/>
    </location>
</feature>
<feature type="transmembrane region" description="Helical" evidence="8">
    <location>
        <begin position="138"/>
        <end position="160"/>
    </location>
</feature>
<reference evidence="9 10" key="1">
    <citation type="journal article" date="2015" name="Nature">
        <title>rRNA introns, odd ribosomes, and small enigmatic genomes across a large radiation of phyla.</title>
        <authorList>
            <person name="Brown C.T."/>
            <person name="Hug L.A."/>
            <person name="Thomas B.C."/>
            <person name="Sharon I."/>
            <person name="Castelle C.J."/>
            <person name="Singh A."/>
            <person name="Wilkins M.J."/>
            <person name="Williams K.H."/>
            <person name="Banfield J.F."/>
        </authorList>
    </citation>
    <scope>NUCLEOTIDE SEQUENCE [LARGE SCALE GENOMIC DNA]</scope>
</reference>
<keyword evidence="5 8" id="KW-0573">Peptidoglycan synthesis</keyword>
<evidence type="ECO:0000256" key="3">
    <source>
        <dbReference type="ARBA" id="ARBA00022692"/>
    </source>
</evidence>
<feature type="transmembrane region" description="Helical" evidence="8">
    <location>
        <begin position="434"/>
        <end position="458"/>
    </location>
</feature>
<comment type="pathway">
    <text evidence="8">Cell wall biogenesis; peptidoglycan biosynthesis.</text>
</comment>
<feature type="transmembrane region" description="Helical" evidence="8">
    <location>
        <begin position="360"/>
        <end position="379"/>
    </location>
</feature>
<keyword evidence="2 8" id="KW-1003">Cell membrane</keyword>
<evidence type="ECO:0000256" key="1">
    <source>
        <dbReference type="ARBA" id="ARBA00004651"/>
    </source>
</evidence>
<dbReference type="GO" id="GO:0009252">
    <property type="term" value="P:peptidoglycan biosynthetic process"/>
    <property type="evidence" value="ECO:0007669"/>
    <property type="project" value="UniProtKB-UniRule"/>
</dbReference>
<feature type="transmembrane region" description="Helical" evidence="8">
    <location>
        <begin position="20"/>
        <end position="36"/>
    </location>
</feature>
<evidence type="ECO:0000256" key="5">
    <source>
        <dbReference type="ARBA" id="ARBA00022984"/>
    </source>
</evidence>
<dbReference type="Pfam" id="PF03023">
    <property type="entry name" value="MurJ"/>
    <property type="match status" value="1"/>
</dbReference>
<proteinExistence type="inferred from homology"/>
<dbReference type="GO" id="GO:0005886">
    <property type="term" value="C:plasma membrane"/>
    <property type="evidence" value="ECO:0007669"/>
    <property type="project" value="UniProtKB-SubCell"/>
</dbReference>
<organism evidence="9 10">
    <name type="scientific">Candidatus Kaiserbacteria bacterium GW2011_GWA2_49_56</name>
    <dbReference type="NCBI Taxonomy" id="1618670"/>
    <lineage>
        <taxon>Bacteria</taxon>
        <taxon>Candidatus Kaiseribacteriota</taxon>
    </lineage>
</organism>
<dbReference type="GO" id="GO:0071555">
    <property type="term" value="P:cell wall organization"/>
    <property type="evidence" value="ECO:0007669"/>
    <property type="project" value="UniProtKB-KW"/>
</dbReference>
<dbReference type="UniPathway" id="UPA00219"/>
<keyword evidence="3 8" id="KW-0812">Transmembrane</keyword>